<dbReference type="Gene3D" id="3.40.980.20">
    <property type="entry name" value="Four-carbon acid sugar kinase, nucleotide binding domain"/>
    <property type="match status" value="1"/>
</dbReference>
<keyword evidence="4 15" id="KW-0418">Kinase</keyword>
<evidence type="ECO:0000256" key="7">
    <source>
        <dbReference type="ARBA" id="ARBA00035898"/>
    </source>
</evidence>
<evidence type="ECO:0000313" key="16">
    <source>
        <dbReference type="Proteomes" id="UP001165667"/>
    </source>
</evidence>
<evidence type="ECO:0000256" key="5">
    <source>
        <dbReference type="ARBA" id="ARBA00022840"/>
    </source>
</evidence>
<dbReference type="GO" id="GO:0016301">
    <property type="term" value="F:kinase activity"/>
    <property type="evidence" value="ECO:0007669"/>
    <property type="project" value="UniProtKB-KW"/>
</dbReference>
<dbReference type="AlphaFoldDB" id="A0AA41Z1C5"/>
<keyword evidence="6" id="KW-0119">Carbohydrate metabolism</keyword>
<evidence type="ECO:0000259" key="14">
    <source>
        <dbReference type="Pfam" id="PF17042"/>
    </source>
</evidence>
<protein>
    <recommendedName>
        <fullName evidence="11">3-oxo-tetronate kinase</fullName>
        <ecNumber evidence="10">2.7.1.217</ecNumber>
    </recommendedName>
    <alternativeName>
        <fullName evidence="12">3-dehydrotetronate 4-kinase</fullName>
    </alternativeName>
</protein>
<evidence type="ECO:0000313" key="15">
    <source>
        <dbReference type="EMBL" id="MCW6508590.1"/>
    </source>
</evidence>
<evidence type="ECO:0000256" key="1">
    <source>
        <dbReference type="ARBA" id="ARBA00005715"/>
    </source>
</evidence>
<keyword evidence="2" id="KW-0808">Transferase</keyword>
<comment type="catalytic activity">
    <reaction evidence="7">
        <text>3-dehydro-L-erythronate + ATP = 3-dehydro-4-O-phospho-L-erythronate + ADP + H(+)</text>
        <dbReference type="Rhea" id="RHEA:52552"/>
        <dbReference type="ChEBI" id="CHEBI:15378"/>
        <dbReference type="ChEBI" id="CHEBI:30616"/>
        <dbReference type="ChEBI" id="CHEBI:136592"/>
        <dbReference type="ChEBI" id="CHEBI:136670"/>
        <dbReference type="ChEBI" id="CHEBI:456216"/>
        <dbReference type="EC" id="2.7.1.217"/>
    </reaction>
</comment>
<dbReference type="InterPro" id="IPR010737">
    <property type="entry name" value="4-carb_acid_sugar_kinase_N"/>
</dbReference>
<comment type="function">
    <text evidence="9">Catalyzes the ATP-dependent phosphorylation of 3-oxo-tetronate to 3-oxo-tetronate 4-phosphate.</text>
</comment>
<evidence type="ECO:0000256" key="6">
    <source>
        <dbReference type="ARBA" id="ARBA00023277"/>
    </source>
</evidence>
<evidence type="ECO:0000256" key="10">
    <source>
        <dbReference type="ARBA" id="ARBA00039095"/>
    </source>
</evidence>
<sequence>MLLGCIADDFTGASDLANTLAKNGMATVQFVGVPRGRESVTCEAGVVALKTRSIAPAEAVRQSLEALHWLQAQGCSQFLFKYCSTFDSTPEGNIGPVAEALLDALDVKVAVVCPIFPETGRTLYQGHLFVKDRLLSESGMENHPLNPMTDPDIRRWLRRQTRGEVGLVSYDIVRQGAAAIRDALDHEAGADRRLAVVDAVTNDDLRAIGAAIADHGLVTGGSGIAVGLPENFRKAGKLGATSAAFTGLKGPGVVLSGSCSTASRAQLARHLDRHPGFAVEPEAVLSGATTVDQALAFVRDHIDLAPAVHSTADPDRVAAAQQRFGRERVAGAIERFFGALAHQLVRAGVTRLAVGGGETSGAVVTALALDHFAIGPEIDPGVPALASRGSGREIRLALKSGNFGAVDFYDKALRVLERA</sequence>
<keyword evidence="3" id="KW-0547">Nucleotide-binding</keyword>
<feature type="domain" description="Four-carbon acid sugar kinase nucleotide binding" evidence="14">
    <location>
        <begin position="253"/>
        <end position="408"/>
    </location>
</feature>
<evidence type="ECO:0000256" key="12">
    <source>
        <dbReference type="ARBA" id="ARBA00041377"/>
    </source>
</evidence>
<dbReference type="Pfam" id="PF17042">
    <property type="entry name" value="NBD_C"/>
    <property type="match status" value="1"/>
</dbReference>
<comment type="catalytic activity">
    <reaction evidence="8">
        <text>3-dehydro-D-erythronate + ATP = 3-dehydro-4-O-phospho-D-erythronate + ADP + H(+)</text>
        <dbReference type="Rhea" id="RHEA:52556"/>
        <dbReference type="ChEBI" id="CHEBI:15378"/>
        <dbReference type="ChEBI" id="CHEBI:30616"/>
        <dbReference type="ChEBI" id="CHEBI:57958"/>
        <dbReference type="ChEBI" id="CHEBI:136593"/>
        <dbReference type="ChEBI" id="CHEBI:456216"/>
        <dbReference type="EC" id="2.7.1.217"/>
    </reaction>
</comment>
<dbReference type="InterPro" id="IPR031475">
    <property type="entry name" value="NBD_C"/>
</dbReference>
<evidence type="ECO:0000256" key="2">
    <source>
        <dbReference type="ARBA" id="ARBA00022679"/>
    </source>
</evidence>
<dbReference type="Proteomes" id="UP001165667">
    <property type="component" value="Unassembled WGS sequence"/>
</dbReference>
<keyword evidence="16" id="KW-1185">Reference proteome</keyword>
<dbReference type="InterPro" id="IPR042213">
    <property type="entry name" value="NBD_C_sf"/>
</dbReference>
<dbReference type="RefSeq" id="WP_282584959.1">
    <property type="nucleotide sequence ID" value="NZ_JAMOIM010000006.1"/>
</dbReference>
<feature type="domain" description="Four-carbon acid sugar kinase N-terminal" evidence="13">
    <location>
        <begin position="3"/>
        <end position="227"/>
    </location>
</feature>
<reference evidence="15" key="1">
    <citation type="submission" date="2022-05" db="EMBL/GenBank/DDBJ databases">
        <authorList>
            <person name="Pankratov T."/>
        </authorList>
    </citation>
    <scope>NUCLEOTIDE SEQUENCE</scope>
    <source>
        <strain evidence="15">BP6-180914</strain>
    </source>
</reference>
<dbReference type="InterPro" id="IPR050007">
    <property type="entry name" value="OtnK"/>
</dbReference>
<proteinExistence type="inferred from homology"/>
<evidence type="ECO:0000256" key="9">
    <source>
        <dbReference type="ARBA" id="ARBA00037335"/>
    </source>
</evidence>
<accession>A0AA41Z1C5</accession>
<dbReference type="Pfam" id="PF07005">
    <property type="entry name" value="SBD_N"/>
    <property type="match status" value="1"/>
</dbReference>
<dbReference type="NCBIfam" id="NF043035">
    <property type="entry name" value="OxoTetrKin"/>
    <property type="match status" value="1"/>
</dbReference>
<comment type="similarity">
    <text evidence="1">Belongs to the four-carbon acid sugar kinase family.</text>
</comment>
<organism evidence="15 16">
    <name type="scientific">Lichenifustis flavocetrariae</name>
    <dbReference type="NCBI Taxonomy" id="2949735"/>
    <lineage>
        <taxon>Bacteria</taxon>
        <taxon>Pseudomonadati</taxon>
        <taxon>Pseudomonadota</taxon>
        <taxon>Alphaproteobacteria</taxon>
        <taxon>Hyphomicrobiales</taxon>
        <taxon>Lichenihabitantaceae</taxon>
        <taxon>Lichenifustis</taxon>
    </lineage>
</organism>
<evidence type="ECO:0000256" key="8">
    <source>
        <dbReference type="ARBA" id="ARBA00036346"/>
    </source>
</evidence>
<evidence type="ECO:0000256" key="4">
    <source>
        <dbReference type="ARBA" id="ARBA00022777"/>
    </source>
</evidence>
<evidence type="ECO:0000256" key="11">
    <source>
        <dbReference type="ARBA" id="ARBA00039461"/>
    </source>
</evidence>
<comment type="caution">
    <text evidence="15">The sequence shown here is derived from an EMBL/GenBank/DDBJ whole genome shotgun (WGS) entry which is preliminary data.</text>
</comment>
<evidence type="ECO:0000259" key="13">
    <source>
        <dbReference type="Pfam" id="PF07005"/>
    </source>
</evidence>
<keyword evidence="5" id="KW-0067">ATP-binding</keyword>
<evidence type="ECO:0000256" key="3">
    <source>
        <dbReference type="ARBA" id="ARBA00022741"/>
    </source>
</evidence>
<dbReference type="InterPro" id="IPR037051">
    <property type="entry name" value="4-carb_acid_sugar_kinase_N_sf"/>
</dbReference>
<dbReference type="EC" id="2.7.1.217" evidence="10"/>
<name>A0AA41Z1C5_9HYPH</name>
<gene>
    <name evidence="15" type="ORF">M8523_11230</name>
</gene>
<dbReference type="SUPFAM" id="SSF142764">
    <property type="entry name" value="YgbK-like"/>
    <property type="match status" value="1"/>
</dbReference>
<dbReference type="Gene3D" id="3.40.50.10840">
    <property type="entry name" value="Putative sugar-binding, N-terminal domain"/>
    <property type="match status" value="1"/>
</dbReference>
<dbReference type="GO" id="GO:0005524">
    <property type="term" value="F:ATP binding"/>
    <property type="evidence" value="ECO:0007669"/>
    <property type="project" value="UniProtKB-KW"/>
</dbReference>
<dbReference type="EMBL" id="JAMOIM010000006">
    <property type="protein sequence ID" value="MCW6508590.1"/>
    <property type="molecule type" value="Genomic_DNA"/>
</dbReference>